<gene>
    <name evidence="2" type="ORF">KZJ38_18695</name>
</gene>
<evidence type="ECO:0000313" key="2">
    <source>
        <dbReference type="EMBL" id="QYD68265.1"/>
    </source>
</evidence>
<sequence length="122" mass="13630">MRDTARRMGFKPEVEVTYDKHERKLNVKVRNTGHERGTVTVRQNAYSTGGPSHVDVKPGDVATLHWSLERSGNWYSGVIGGTWSGHYRGSLEFDAVNAGPWRSEPSSHPMVSPHRVVRGCTD</sequence>
<dbReference type="EMBL" id="CP080095">
    <property type="protein sequence ID" value="QYD68265.1"/>
    <property type="molecule type" value="Genomic_DNA"/>
</dbReference>
<reference evidence="2 3" key="1">
    <citation type="submission" date="2021-07" db="EMBL/GenBank/DDBJ databases">
        <title>Paraburkholderia edwinii protects Aspergillus sp. from phenazines by acting as a toxin sponge.</title>
        <authorList>
            <person name="Dahlstrom K.M."/>
            <person name="Newman D.K."/>
        </authorList>
    </citation>
    <scope>NUCLEOTIDE SEQUENCE [LARGE SCALE GENOMIC DNA]</scope>
    <source>
        <strain evidence="2 3">Pe01</strain>
    </source>
</reference>
<evidence type="ECO:0000313" key="3">
    <source>
        <dbReference type="Proteomes" id="UP000826462"/>
    </source>
</evidence>
<dbReference type="Proteomes" id="UP000826462">
    <property type="component" value="Chromosome 1"/>
</dbReference>
<feature type="domain" description="Bacterial phospholipase C C-terminal" evidence="1">
    <location>
        <begin position="12"/>
        <end position="76"/>
    </location>
</feature>
<evidence type="ECO:0000259" key="1">
    <source>
        <dbReference type="Pfam" id="PF05506"/>
    </source>
</evidence>
<protein>
    <submittedName>
        <fullName evidence="2">DUF756 domain-containing protein</fullName>
    </submittedName>
</protein>
<organism evidence="2 3">
    <name type="scientific">Paraburkholderia edwinii</name>
    <dbReference type="NCBI Taxonomy" id="2861782"/>
    <lineage>
        <taxon>Bacteria</taxon>
        <taxon>Pseudomonadati</taxon>
        <taxon>Pseudomonadota</taxon>
        <taxon>Betaproteobacteria</taxon>
        <taxon>Burkholderiales</taxon>
        <taxon>Burkholderiaceae</taxon>
        <taxon>Paraburkholderia</taxon>
    </lineage>
</organism>
<proteinExistence type="predicted"/>
<name>A0ABX8UH45_9BURK</name>
<keyword evidence="3" id="KW-1185">Reference proteome</keyword>
<accession>A0ABX8UH45</accession>
<dbReference type="InterPro" id="IPR008475">
    <property type="entry name" value="PLipase_C_C"/>
</dbReference>
<dbReference type="Pfam" id="PF05506">
    <property type="entry name" value="PLipase_C_C"/>
    <property type="match status" value="1"/>
</dbReference>